<feature type="compositionally biased region" description="Basic and acidic residues" evidence="5">
    <location>
        <begin position="935"/>
        <end position="950"/>
    </location>
</feature>
<feature type="compositionally biased region" description="Polar residues" evidence="5">
    <location>
        <begin position="609"/>
        <end position="628"/>
    </location>
</feature>
<feature type="compositionally biased region" description="Basic and acidic residues" evidence="5">
    <location>
        <begin position="411"/>
        <end position="425"/>
    </location>
</feature>
<dbReference type="InterPro" id="IPR058668">
    <property type="entry name" value="NERD_dom"/>
</dbReference>
<dbReference type="SMART" id="SM00719">
    <property type="entry name" value="Plus3"/>
    <property type="match status" value="1"/>
</dbReference>
<feature type="compositionally biased region" description="Polar residues" evidence="5">
    <location>
        <begin position="748"/>
        <end position="771"/>
    </location>
</feature>
<dbReference type="Pfam" id="PF03126">
    <property type="entry name" value="Plus-3"/>
    <property type="match status" value="1"/>
</dbReference>
<evidence type="ECO:0000313" key="11">
    <source>
        <dbReference type="Proteomes" id="UP001415857"/>
    </source>
</evidence>
<dbReference type="InterPro" id="IPR003169">
    <property type="entry name" value="GYF"/>
</dbReference>
<dbReference type="Pfam" id="PF02201">
    <property type="entry name" value="SWIB"/>
    <property type="match status" value="1"/>
</dbReference>
<feature type="region of interest" description="Disordered" evidence="5">
    <location>
        <begin position="113"/>
        <end position="139"/>
    </location>
</feature>
<evidence type="ECO:0000256" key="3">
    <source>
        <dbReference type="ARBA" id="ARBA00022833"/>
    </source>
</evidence>
<dbReference type="PROSITE" id="PS51925">
    <property type="entry name" value="SWIB_MDM2"/>
    <property type="match status" value="1"/>
</dbReference>
<reference evidence="10 11" key="1">
    <citation type="journal article" date="2024" name="Plant J.">
        <title>Genome sequences and population genomics reveal climatic adaptation and genomic divergence between two closely related sweetgum species.</title>
        <authorList>
            <person name="Xu W.Q."/>
            <person name="Ren C.Q."/>
            <person name="Zhang X.Y."/>
            <person name="Comes H.P."/>
            <person name="Liu X.H."/>
            <person name="Li Y.G."/>
            <person name="Kettle C.J."/>
            <person name="Jalonen R."/>
            <person name="Gaisberger H."/>
            <person name="Ma Y.Z."/>
            <person name="Qiu Y.X."/>
        </authorList>
    </citation>
    <scope>NUCLEOTIDE SEQUENCE [LARGE SCALE GENOMIC DNA]</scope>
    <source>
        <strain evidence="10">Hangzhou</strain>
    </source>
</reference>
<feature type="compositionally biased region" description="Basic and acidic residues" evidence="5">
    <location>
        <begin position="717"/>
        <end position="726"/>
    </location>
</feature>
<feature type="region of interest" description="Disordered" evidence="5">
    <location>
        <begin position="1109"/>
        <end position="1148"/>
    </location>
</feature>
<dbReference type="GO" id="GO:0008270">
    <property type="term" value="F:zinc ion binding"/>
    <property type="evidence" value="ECO:0007669"/>
    <property type="project" value="UniProtKB-KW"/>
</dbReference>
<dbReference type="CDD" id="cd00072">
    <property type="entry name" value="GYF"/>
    <property type="match status" value="1"/>
</dbReference>
<dbReference type="Pfam" id="PF25980">
    <property type="entry name" value="NERD_plant"/>
    <property type="match status" value="1"/>
</dbReference>
<dbReference type="SUPFAM" id="SSF90229">
    <property type="entry name" value="CCCH zinc finger"/>
    <property type="match status" value="1"/>
</dbReference>
<dbReference type="Gene3D" id="3.30.1490.40">
    <property type="match status" value="1"/>
</dbReference>
<feature type="compositionally biased region" description="Polar residues" evidence="5">
    <location>
        <begin position="918"/>
        <end position="934"/>
    </location>
</feature>
<feature type="zinc finger region" description="C3H1-type" evidence="4">
    <location>
        <begin position="1148"/>
        <end position="1173"/>
    </location>
</feature>
<dbReference type="PANTHER" id="PTHR46695:SF4">
    <property type="entry name" value="ZINC FINGER CCCH DOMAIN-CONTAINING PROTEIN 44"/>
    <property type="match status" value="1"/>
</dbReference>
<dbReference type="InterPro" id="IPR004343">
    <property type="entry name" value="Plus-3_dom"/>
</dbReference>
<keyword evidence="2 4" id="KW-0863">Zinc-finger</keyword>
<dbReference type="Pfam" id="PF14608">
    <property type="entry name" value="zf-CCCH_2"/>
    <property type="match status" value="1"/>
</dbReference>
<proteinExistence type="predicted"/>
<dbReference type="SMART" id="SM00151">
    <property type="entry name" value="SWIB"/>
    <property type="match status" value="1"/>
</dbReference>
<feature type="region of interest" description="Disordered" evidence="5">
    <location>
        <begin position="875"/>
        <end position="1033"/>
    </location>
</feature>
<feature type="region of interest" description="Disordered" evidence="5">
    <location>
        <begin position="711"/>
        <end position="846"/>
    </location>
</feature>
<keyword evidence="1 4" id="KW-0479">Metal-binding</keyword>
<dbReference type="GO" id="GO:0003677">
    <property type="term" value="F:DNA binding"/>
    <property type="evidence" value="ECO:0007669"/>
    <property type="project" value="InterPro"/>
</dbReference>
<evidence type="ECO:0000256" key="5">
    <source>
        <dbReference type="SAM" id="MobiDB-lite"/>
    </source>
</evidence>
<feature type="compositionally biased region" description="Basic and acidic residues" evidence="5">
    <location>
        <begin position="380"/>
        <end position="389"/>
    </location>
</feature>
<evidence type="ECO:0000313" key="10">
    <source>
        <dbReference type="EMBL" id="KAK9286023.1"/>
    </source>
</evidence>
<dbReference type="PROSITE" id="PS51360">
    <property type="entry name" value="PLUS3"/>
    <property type="match status" value="1"/>
</dbReference>
<dbReference type="EMBL" id="JBBPBK010000005">
    <property type="protein sequence ID" value="KAK9286023.1"/>
    <property type="molecule type" value="Genomic_DNA"/>
</dbReference>
<protein>
    <submittedName>
        <fullName evidence="10">Uncharacterized protein</fullName>
    </submittedName>
</protein>
<gene>
    <name evidence="10" type="ORF">L1049_025226</name>
</gene>
<feature type="compositionally biased region" description="Gly residues" evidence="5">
    <location>
        <begin position="1114"/>
        <end position="1124"/>
    </location>
</feature>
<feature type="region of interest" description="Disordered" evidence="5">
    <location>
        <begin position="595"/>
        <end position="629"/>
    </location>
</feature>
<dbReference type="SUPFAM" id="SSF159042">
    <property type="entry name" value="Plus3-like"/>
    <property type="match status" value="1"/>
</dbReference>
<evidence type="ECO:0000256" key="2">
    <source>
        <dbReference type="ARBA" id="ARBA00022771"/>
    </source>
</evidence>
<keyword evidence="3 4" id="KW-0862">Zinc</keyword>
<feature type="domain" description="DM2" evidence="9">
    <location>
        <begin position="3"/>
        <end position="86"/>
    </location>
</feature>
<feature type="compositionally biased region" description="Polar residues" evidence="5">
    <location>
        <begin position="819"/>
        <end position="828"/>
    </location>
</feature>
<dbReference type="InterPro" id="IPR003121">
    <property type="entry name" value="SWIB_MDM2_domain"/>
</dbReference>
<feature type="region of interest" description="Disordered" evidence="5">
    <location>
        <begin position="662"/>
        <end position="692"/>
    </location>
</feature>
<keyword evidence="11" id="KW-1185">Reference proteome</keyword>
<feature type="compositionally biased region" description="Basic and acidic residues" evidence="5">
    <location>
        <begin position="328"/>
        <end position="337"/>
    </location>
</feature>
<dbReference type="InterPro" id="IPR036885">
    <property type="entry name" value="SWIB_MDM2_dom_sf"/>
</dbReference>
<feature type="region of interest" description="Disordered" evidence="5">
    <location>
        <begin position="328"/>
        <end position="455"/>
    </location>
</feature>
<dbReference type="Proteomes" id="UP001415857">
    <property type="component" value="Unassembled WGS sequence"/>
</dbReference>
<dbReference type="Pfam" id="PF02213">
    <property type="entry name" value="GYF"/>
    <property type="match status" value="1"/>
</dbReference>
<dbReference type="InterPro" id="IPR035445">
    <property type="entry name" value="GYF-like_dom_sf"/>
</dbReference>
<dbReference type="Gene3D" id="3.90.70.200">
    <property type="entry name" value="Plus-3 domain"/>
    <property type="match status" value="1"/>
</dbReference>
<dbReference type="InterPro" id="IPR036128">
    <property type="entry name" value="Plus3-like_sf"/>
</dbReference>
<sequence>MSLPKGTEWASKELLEFVAHMKNGDTSVLSQFDVQALLLEYIKRNNLRDPRRKSQIICDSRLGKMFGKARVGHFEMLKLLESHFLIKEDSHADYIIQGGFVDSVASQVEVNGNNDNQLMMGKDKRRKARKKGDTKGPQTNLDEYAAIDVHNINLIYLRRNSMENLIEDTEKFHEKVVGSVVRIRITSNDQKQDMYRLVQVVGTSKVDVPYKIGKRTADVMLEILNLDKKEVISIDGISNQEFSEDECRRLRQSVKCGLVKRFTVGEIQEKAVALRAMKVNDWLETEMLRLSHLRDRASEKGHRKEYPLECVEKLQLLNTPEERQRRIQEIPEVHDDPNMDPTYESEEDAGESDDKKKDDYVGAKGSGFIKKGGGPISPRRGADISKDNESSAMKSLSTPSERKRNTFTTFHPDKEEGTTRVHEGENGSSGFQGRVADGSNSWEKPRNLADASGSAIGAQTDQAVVVSESFSGFPSETSMVPPTGITPYSDNSEIEKMWHYQDPSGTNQGPFSMMQLRKWSATGFFPPNLRIWRINEQQDDSILLTNALNGQHHKEPPFLYNSNDASAHSNDNNEFVRSTSSSCWSTPVDVVNSKEGQAGSFSEGWDSLKGNNSWSDQPKMDNSLSPPTLSGKPCEILSQQEKEAHVGERWCSGQSHGNWNSHTATAFPSSSGQSIEKCSNSPGFSGQPARQSWIPPTLNCSSNSWNLDSGFVSKSSETSEHDHEVDFSNMPSPTPKPSNVDSKDQAAENKQSVSSNVPLQDSGPSWSTASSLVGGGAQLPDVAGEWGGYSPTPDKPSVEEWDSSPVAESSLKPTEVASDLTTSPTSKGDQLPHCSPSHPASNTSSWQEIVNVPNEFPLAEESVSDLLAEVDAMESLGGLPSPTSALNCSGELGQVPKNDCFSTVEGLSPTPDPGKSDALSSTGDVQMPSQSTITDEPHGVSHADVLDSQKRSGGHSSTSAEIDGEGKPSDVSVNQCEAGSDIQPAAPSTSSWDMPAGEGKPSDVSVNQGEAVSDIQPAAPSTSSWDMPAGDATDAALRTGSETTDTGWGPVQGNANLGWGGPAQIHTNLGWGSNQGMLQGNANMNWGISGGNLGMSVSQLKYSGESFHSPRGRGFSGGGSGFGRGRSSWHRQSSFGGGGGGGSSRPPPRGKIICKFYESGYCKKGASCPYLHP</sequence>
<feature type="compositionally biased region" description="Basic residues" evidence="5">
    <location>
        <begin position="123"/>
        <end position="132"/>
    </location>
</feature>
<dbReference type="InterPro" id="IPR000571">
    <property type="entry name" value="Znf_CCCH"/>
</dbReference>
<dbReference type="SUPFAM" id="SSF47592">
    <property type="entry name" value="SWIB/MDM2 domain"/>
    <property type="match status" value="1"/>
</dbReference>
<accession>A0AAP0RVR0</accession>
<evidence type="ECO:0000256" key="1">
    <source>
        <dbReference type="ARBA" id="ARBA00022723"/>
    </source>
</evidence>
<organism evidence="10 11">
    <name type="scientific">Liquidambar formosana</name>
    <name type="common">Formosan gum</name>
    <dbReference type="NCBI Taxonomy" id="63359"/>
    <lineage>
        <taxon>Eukaryota</taxon>
        <taxon>Viridiplantae</taxon>
        <taxon>Streptophyta</taxon>
        <taxon>Embryophyta</taxon>
        <taxon>Tracheophyta</taxon>
        <taxon>Spermatophyta</taxon>
        <taxon>Magnoliopsida</taxon>
        <taxon>eudicotyledons</taxon>
        <taxon>Gunneridae</taxon>
        <taxon>Pentapetalae</taxon>
        <taxon>Saxifragales</taxon>
        <taxon>Altingiaceae</taxon>
        <taxon>Liquidambar</taxon>
    </lineage>
</organism>
<dbReference type="Gene3D" id="1.10.245.10">
    <property type="entry name" value="SWIB/MDM2 domain"/>
    <property type="match status" value="1"/>
</dbReference>
<dbReference type="PROSITE" id="PS50829">
    <property type="entry name" value="GYF"/>
    <property type="match status" value="1"/>
</dbReference>
<name>A0AAP0RVR0_LIQFO</name>
<feature type="domain" description="GYF" evidence="7">
    <location>
        <begin position="495"/>
        <end position="549"/>
    </location>
</feature>
<evidence type="ECO:0000259" key="9">
    <source>
        <dbReference type="PROSITE" id="PS51925"/>
    </source>
</evidence>
<feature type="compositionally biased region" description="Polar residues" evidence="5">
    <location>
        <begin position="390"/>
        <end position="399"/>
    </location>
</feature>
<dbReference type="InterPro" id="IPR019835">
    <property type="entry name" value="SWIB_domain"/>
</dbReference>
<feature type="compositionally biased region" description="Basic and acidic residues" evidence="5">
    <location>
        <begin position="352"/>
        <end position="361"/>
    </location>
</feature>
<evidence type="ECO:0000259" key="8">
    <source>
        <dbReference type="PROSITE" id="PS51360"/>
    </source>
</evidence>
<dbReference type="PROSITE" id="PS50103">
    <property type="entry name" value="ZF_C3H1"/>
    <property type="match status" value="1"/>
</dbReference>
<dbReference type="AlphaFoldDB" id="A0AAP0RVR0"/>
<feature type="domain" description="Plus3" evidence="8">
    <location>
        <begin position="146"/>
        <end position="279"/>
    </location>
</feature>
<dbReference type="SMART" id="SM00444">
    <property type="entry name" value="GYF"/>
    <property type="match status" value="1"/>
</dbReference>
<evidence type="ECO:0000259" key="6">
    <source>
        <dbReference type="PROSITE" id="PS50103"/>
    </source>
</evidence>
<dbReference type="InterPro" id="IPR036855">
    <property type="entry name" value="Znf_CCCH_sf"/>
</dbReference>
<evidence type="ECO:0000256" key="4">
    <source>
        <dbReference type="PROSITE-ProRule" id="PRU00723"/>
    </source>
</evidence>
<evidence type="ECO:0000259" key="7">
    <source>
        <dbReference type="PROSITE" id="PS50829"/>
    </source>
</evidence>
<comment type="caution">
    <text evidence="10">The sequence shown here is derived from an EMBL/GenBank/DDBJ whole genome shotgun (WGS) entry which is preliminary data.</text>
</comment>
<dbReference type="CDD" id="cd10567">
    <property type="entry name" value="SWIB-MDM2_like"/>
    <property type="match status" value="1"/>
</dbReference>
<dbReference type="SUPFAM" id="SSF55277">
    <property type="entry name" value="GYF domain"/>
    <property type="match status" value="1"/>
</dbReference>
<dbReference type="PANTHER" id="PTHR46695">
    <property type="entry name" value="ZINC FINGER CCCH DOMAIN-CONTAINING PROTEIN 44-RELATED"/>
    <property type="match status" value="1"/>
</dbReference>
<feature type="compositionally biased region" description="Polar residues" evidence="5">
    <location>
        <begin position="662"/>
        <end position="690"/>
    </location>
</feature>
<feature type="domain" description="C3H1-type" evidence="6">
    <location>
        <begin position="1148"/>
        <end position="1173"/>
    </location>
</feature>
<dbReference type="FunFam" id="3.90.70.200:FF:000002">
    <property type="entry name" value="Zinc finger CCCH domain-containing protein 19"/>
    <property type="match status" value="1"/>
</dbReference>